<reference evidence="3 4" key="1">
    <citation type="journal article" date="2023" name="Arcadia Sci">
        <title>De novo assembly of a long-read Amblyomma americanum tick genome.</title>
        <authorList>
            <person name="Chou S."/>
            <person name="Poskanzer K.E."/>
            <person name="Rollins M."/>
            <person name="Thuy-Boun P.S."/>
        </authorList>
    </citation>
    <scope>NUCLEOTIDE SEQUENCE [LARGE SCALE GENOMIC DNA]</scope>
    <source>
        <strain evidence="3">F_SG_1</strain>
        <tissue evidence="3">Salivary glands</tissue>
    </source>
</reference>
<evidence type="ECO:0000313" key="4">
    <source>
        <dbReference type="Proteomes" id="UP001321473"/>
    </source>
</evidence>
<keyword evidence="2" id="KW-1133">Transmembrane helix</keyword>
<evidence type="ECO:0000256" key="1">
    <source>
        <dbReference type="SAM" id="MobiDB-lite"/>
    </source>
</evidence>
<evidence type="ECO:0000313" key="3">
    <source>
        <dbReference type="EMBL" id="KAK8771586.1"/>
    </source>
</evidence>
<keyword evidence="2" id="KW-0812">Transmembrane</keyword>
<feature type="compositionally biased region" description="Basic and acidic residues" evidence="1">
    <location>
        <begin position="78"/>
        <end position="87"/>
    </location>
</feature>
<dbReference type="EMBL" id="JARKHS020019558">
    <property type="protein sequence ID" value="KAK8771586.1"/>
    <property type="molecule type" value="Genomic_DNA"/>
</dbReference>
<feature type="region of interest" description="Disordered" evidence="1">
    <location>
        <begin position="56"/>
        <end position="89"/>
    </location>
</feature>
<gene>
    <name evidence="3" type="ORF">V5799_025169</name>
</gene>
<accession>A0AAQ4EA29</accession>
<feature type="region of interest" description="Disordered" evidence="1">
    <location>
        <begin position="132"/>
        <end position="190"/>
    </location>
</feature>
<organism evidence="3 4">
    <name type="scientific">Amblyomma americanum</name>
    <name type="common">Lone star tick</name>
    <dbReference type="NCBI Taxonomy" id="6943"/>
    <lineage>
        <taxon>Eukaryota</taxon>
        <taxon>Metazoa</taxon>
        <taxon>Ecdysozoa</taxon>
        <taxon>Arthropoda</taxon>
        <taxon>Chelicerata</taxon>
        <taxon>Arachnida</taxon>
        <taxon>Acari</taxon>
        <taxon>Parasitiformes</taxon>
        <taxon>Ixodida</taxon>
        <taxon>Ixodoidea</taxon>
        <taxon>Ixodidae</taxon>
        <taxon>Amblyomminae</taxon>
        <taxon>Amblyomma</taxon>
    </lineage>
</organism>
<keyword evidence="4" id="KW-1185">Reference proteome</keyword>
<dbReference type="AlphaFoldDB" id="A0AAQ4EA29"/>
<proteinExistence type="predicted"/>
<feature type="transmembrane region" description="Helical" evidence="2">
    <location>
        <begin position="99"/>
        <end position="118"/>
    </location>
</feature>
<dbReference type="Proteomes" id="UP001321473">
    <property type="component" value="Unassembled WGS sequence"/>
</dbReference>
<keyword evidence="2" id="KW-0472">Membrane</keyword>
<comment type="caution">
    <text evidence="3">The sequence shown here is derived from an EMBL/GenBank/DDBJ whole genome shotgun (WGS) entry which is preliminary data.</text>
</comment>
<name>A0AAQ4EA29_AMBAM</name>
<feature type="compositionally biased region" description="Low complexity" evidence="1">
    <location>
        <begin position="158"/>
        <end position="167"/>
    </location>
</feature>
<evidence type="ECO:0000256" key="2">
    <source>
        <dbReference type="SAM" id="Phobius"/>
    </source>
</evidence>
<sequence>MGATAVPGEIQLTSAISWTLPSVQVRDTARDTHVLYRASEEGLVIFADAVRHKVTPDEMQDPPDASSAENTAVSKAPAQDKEADRLRSTSSDPVLVERFVVLVTMVLVFFLCVYMITVPQRQRRAVNIGADSLRHDGAGQDSGTTKTPHRVGMPEMLSASDNSSNSSGALHALNDRAAAKSRSNGKLPLV</sequence>
<protein>
    <submittedName>
        <fullName evidence="3">Uncharacterized protein</fullName>
    </submittedName>
</protein>